<evidence type="ECO:0000313" key="4">
    <source>
        <dbReference type="Proteomes" id="UP000570823"/>
    </source>
</evidence>
<dbReference type="GO" id="GO:0016301">
    <property type="term" value="F:kinase activity"/>
    <property type="evidence" value="ECO:0007669"/>
    <property type="project" value="UniProtKB-UniRule"/>
</dbReference>
<gene>
    <name evidence="3" type="ORF">HWN36_10865</name>
</gene>
<keyword evidence="1" id="KW-0173">Coenzyme A biosynthesis</keyword>
<dbReference type="InterPro" id="IPR054946">
    <property type="entry name" value="Panto_kinase"/>
</dbReference>
<dbReference type="EC" id="2.7.1.169" evidence="1"/>
<keyword evidence="1" id="KW-0547">Nucleotide-binding</keyword>
<comment type="caution">
    <text evidence="3">The sequence shown here is derived from an EMBL/GenBank/DDBJ whole genome shotgun (WGS) entry which is preliminary data.</text>
</comment>
<comment type="function">
    <text evidence="1">Phosphorylates (R)-pantoate to form (R)-4-phosphopantoate in the CoA biosynthesis pathway.</text>
</comment>
<keyword evidence="1" id="KW-0067">ATP-binding</keyword>
<feature type="domain" description="GHMP kinase N-terminal" evidence="2">
    <location>
        <begin position="79"/>
        <end position="150"/>
    </location>
</feature>
<dbReference type="AlphaFoldDB" id="A0A7K4HSE6"/>
<dbReference type="InterPro" id="IPR014721">
    <property type="entry name" value="Ribsml_uS5_D2-typ_fold_subgr"/>
</dbReference>
<dbReference type="PANTHER" id="PTHR42282">
    <property type="entry name" value="PANTOATE KINASE-RELATED"/>
    <property type="match status" value="1"/>
</dbReference>
<comment type="catalytic activity">
    <reaction evidence="1">
        <text>(R)-pantoate + ATP = (R)-4-phosphopantoate + ADP + H(+)</text>
        <dbReference type="Rhea" id="RHEA:28246"/>
        <dbReference type="ChEBI" id="CHEBI:15378"/>
        <dbReference type="ChEBI" id="CHEBI:15980"/>
        <dbReference type="ChEBI" id="CHEBI:30616"/>
        <dbReference type="ChEBI" id="CHEBI:61294"/>
        <dbReference type="ChEBI" id="CHEBI:456216"/>
        <dbReference type="EC" id="2.7.1.169"/>
    </reaction>
</comment>
<dbReference type="InterPro" id="IPR020568">
    <property type="entry name" value="Ribosomal_Su5_D2-typ_SF"/>
</dbReference>
<dbReference type="InterPro" id="IPR006204">
    <property type="entry name" value="GHMP_kinase_N_dom"/>
</dbReference>
<dbReference type="UniPathway" id="UPA00241"/>
<evidence type="ECO:0000313" key="3">
    <source>
        <dbReference type="EMBL" id="NVO67790.1"/>
    </source>
</evidence>
<comment type="similarity">
    <text evidence="1">Belongs to the GHMP kinase family. PoK subfamily.</text>
</comment>
<dbReference type="RefSeq" id="WP_176789399.1">
    <property type="nucleotide sequence ID" value="NZ_JABXWR010000001.1"/>
</dbReference>
<dbReference type="NCBIfam" id="NF040725">
    <property type="entry name" value="panto_kin_Meth"/>
    <property type="match status" value="1"/>
</dbReference>
<keyword evidence="1" id="KW-0808">Transferase</keyword>
<name>A0A7K4HSE6_9EURY</name>
<dbReference type="GO" id="GO:0015937">
    <property type="term" value="P:coenzyme A biosynthetic process"/>
    <property type="evidence" value="ECO:0007669"/>
    <property type="project" value="UniProtKB-UniRule"/>
</dbReference>
<keyword evidence="1 3" id="KW-0418">Kinase</keyword>
<evidence type="ECO:0000259" key="2">
    <source>
        <dbReference type="Pfam" id="PF00288"/>
    </source>
</evidence>
<dbReference type="Pfam" id="PF00288">
    <property type="entry name" value="GHMP_kinases_N"/>
    <property type="match status" value="1"/>
</dbReference>
<dbReference type="GO" id="GO:0005524">
    <property type="term" value="F:ATP binding"/>
    <property type="evidence" value="ECO:0007669"/>
    <property type="project" value="UniProtKB-KW"/>
</dbReference>
<evidence type="ECO:0000256" key="1">
    <source>
        <dbReference type="HAMAP-Rule" id="MF_02223"/>
    </source>
</evidence>
<dbReference type="SUPFAM" id="SSF54211">
    <property type="entry name" value="Ribosomal protein S5 domain 2-like"/>
    <property type="match status" value="1"/>
</dbReference>
<organism evidence="3 4">
    <name type="scientific">Methanofollis tationis</name>
    <dbReference type="NCBI Taxonomy" id="81417"/>
    <lineage>
        <taxon>Archaea</taxon>
        <taxon>Methanobacteriati</taxon>
        <taxon>Methanobacteriota</taxon>
        <taxon>Stenosarchaea group</taxon>
        <taxon>Methanomicrobia</taxon>
        <taxon>Methanomicrobiales</taxon>
        <taxon>Methanomicrobiaceae</taxon>
        <taxon>Methanofollis</taxon>
    </lineage>
</organism>
<comment type="pathway">
    <text evidence="1">Cofactor biosynthesis; coenzyme A biosynthesis.</text>
</comment>
<sequence length="286" mass="29307">MVRTAVAFSPGHISGYFMKVAGESPATTGSLGAGIVIEEGVVASASAAETIEVVVGRRDTEGAVLSEASGSPPVEYALERLDVSARVETRCSLPIGAGFGLSAAALLASITAVDALFDLGMDRRGIAALAHEAEVVHSTGLGDVAACQGGGIVCRTTPGPGGEIRRFYPEEAIWAVSFGPLPTPEVIGSQAQIERIAAAFPEGCPSDLPEFFRLSRAFAGRSGLVPPEVGAVLAACDAAGVRASMTMLGRGAFATGDGAEEVFSRFAPPIPLHIAREGFRLLEVRA</sequence>
<dbReference type="PANTHER" id="PTHR42282:SF1">
    <property type="entry name" value="PANTOATE KINASE"/>
    <property type="match status" value="1"/>
</dbReference>
<reference evidence="3 4" key="1">
    <citation type="submission" date="2020-06" db="EMBL/GenBank/DDBJ databases">
        <title>Methanofollis fontis sp. nov., a methanogen isolated from marine sediments near a cold seep at Four-Way Closure Ridge offshore southwestern Taiwan.</title>
        <authorList>
            <person name="Chen S.-C."/>
            <person name="Teng N.-H."/>
            <person name="Lin Y.-S."/>
            <person name="Lai M.-C."/>
            <person name="Chen H.-H."/>
            <person name="Wang C.-C."/>
        </authorList>
    </citation>
    <scope>NUCLEOTIDE SEQUENCE [LARGE SCALE GENOMIC DNA]</scope>
    <source>
        <strain evidence="3 4">DSM 2702</strain>
    </source>
</reference>
<proteinExistence type="inferred from homology"/>
<protein>
    <recommendedName>
        <fullName evidence="1">Pantoate kinase</fullName>
        <shortName evidence="1">PoK</shortName>
        <ecNumber evidence="1">2.7.1.169</ecNumber>
    </recommendedName>
</protein>
<dbReference type="Proteomes" id="UP000570823">
    <property type="component" value="Unassembled WGS sequence"/>
</dbReference>
<dbReference type="HAMAP" id="MF_02223">
    <property type="entry name" value="Pantoate_kinase"/>
    <property type="match status" value="1"/>
</dbReference>
<accession>A0A7K4HSE6</accession>
<dbReference type="PIRSF" id="PIRSF016896">
    <property type="entry name" value="GHMP_arc_MJ0969"/>
    <property type="match status" value="1"/>
</dbReference>
<dbReference type="OrthoDB" id="85822at2157"/>
<keyword evidence="4" id="KW-1185">Reference proteome</keyword>
<dbReference type="InterPro" id="IPR012043">
    <property type="entry name" value="PoK"/>
</dbReference>
<dbReference type="Gene3D" id="3.30.230.10">
    <property type="match status" value="1"/>
</dbReference>
<dbReference type="EMBL" id="JABXWR010000001">
    <property type="protein sequence ID" value="NVO67790.1"/>
    <property type="molecule type" value="Genomic_DNA"/>
</dbReference>